<dbReference type="GO" id="GO:0003677">
    <property type="term" value="F:DNA binding"/>
    <property type="evidence" value="ECO:0007669"/>
    <property type="project" value="UniProtKB-KW"/>
</dbReference>
<feature type="domain" description="HTH iclR-type" evidence="5">
    <location>
        <begin position="54"/>
        <end position="117"/>
    </location>
</feature>
<dbReference type="OrthoDB" id="9807558at2"/>
<feature type="region of interest" description="Disordered" evidence="4">
    <location>
        <begin position="1"/>
        <end position="25"/>
    </location>
</feature>
<sequence>MRLLSHGAEAASRGLSPSRNPCRRTKVQWHTGDGAQAINGRTRKRIVTNATSTSQTVGRAIQLIRLVASSKSHNLRLVDIAEMASLDKSTAHRLLQRLVQERMLARDPGRRGYRLGPLLHELGLGALPETNVEEAAEPALRMLARTTGDMAFLSGRSGLEIVCLRRIAGHFEIQTLARNVGDRHPLGIGAAGLAILAAMNDRDADATIQAIAPQLGRYKLTEEVLRERLSQTRRRGYALDEGSAALDIVALGRAVRNRGGVPSAAVFVASISGRMTEARQRLIDKHVADCVDAIEATLWRCGHPASHALRGQATCADDRATDDPAVTQSSSLLATGTSDRSLSAGPGRPRLTLPGR</sequence>
<dbReference type="Gene3D" id="1.10.10.10">
    <property type="entry name" value="Winged helix-like DNA-binding domain superfamily/Winged helix DNA-binding domain"/>
    <property type="match status" value="1"/>
</dbReference>
<dbReference type="InterPro" id="IPR050707">
    <property type="entry name" value="HTH_MetabolicPath_Reg"/>
</dbReference>
<dbReference type="GO" id="GO:0003700">
    <property type="term" value="F:DNA-binding transcription factor activity"/>
    <property type="evidence" value="ECO:0007669"/>
    <property type="project" value="TreeGrafter"/>
</dbReference>
<dbReference type="Gene3D" id="3.30.450.40">
    <property type="match status" value="1"/>
</dbReference>
<dbReference type="GO" id="GO:0045892">
    <property type="term" value="P:negative regulation of DNA-templated transcription"/>
    <property type="evidence" value="ECO:0007669"/>
    <property type="project" value="TreeGrafter"/>
</dbReference>
<feature type="region of interest" description="Disordered" evidence="4">
    <location>
        <begin position="320"/>
        <end position="356"/>
    </location>
</feature>
<dbReference type="AlphaFoldDB" id="A0A261V034"/>
<dbReference type="PANTHER" id="PTHR30136:SF39">
    <property type="entry name" value="TRANSCRIPTIONAL REGULATORY PROTEIN"/>
    <property type="match status" value="1"/>
</dbReference>
<keyword evidence="3" id="KW-0804">Transcription</keyword>
<dbReference type="PROSITE" id="PS51078">
    <property type="entry name" value="ICLR_ED"/>
    <property type="match status" value="1"/>
</dbReference>
<name>A0A261V034_9BORD</name>
<dbReference type="Pfam" id="PF01614">
    <property type="entry name" value="IclR_C"/>
    <property type="match status" value="1"/>
</dbReference>
<dbReference type="PROSITE" id="PS51077">
    <property type="entry name" value="HTH_ICLR"/>
    <property type="match status" value="1"/>
</dbReference>
<evidence type="ECO:0000259" key="5">
    <source>
        <dbReference type="PROSITE" id="PS51077"/>
    </source>
</evidence>
<dbReference type="SMART" id="SM00346">
    <property type="entry name" value="HTH_ICLR"/>
    <property type="match status" value="1"/>
</dbReference>
<dbReference type="PANTHER" id="PTHR30136">
    <property type="entry name" value="HELIX-TURN-HELIX TRANSCRIPTIONAL REGULATOR, ICLR FAMILY"/>
    <property type="match status" value="1"/>
</dbReference>
<evidence type="ECO:0000256" key="2">
    <source>
        <dbReference type="ARBA" id="ARBA00023125"/>
    </source>
</evidence>
<proteinExistence type="predicted"/>
<accession>A0A261V034</accession>
<dbReference type="EMBL" id="NEVS01000001">
    <property type="protein sequence ID" value="OZI67275.1"/>
    <property type="molecule type" value="Genomic_DNA"/>
</dbReference>
<dbReference type="Pfam" id="PF09339">
    <property type="entry name" value="HTH_IclR"/>
    <property type="match status" value="1"/>
</dbReference>
<keyword evidence="1" id="KW-0805">Transcription regulation</keyword>
<dbReference type="InterPro" id="IPR036388">
    <property type="entry name" value="WH-like_DNA-bd_sf"/>
</dbReference>
<evidence type="ECO:0008006" key="9">
    <source>
        <dbReference type="Google" id="ProtNLM"/>
    </source>
</evidence>
<reference evidence="8" key="1">
    <citation type="submission" date="2017-05" db="EMBL/GenBank/DDBJ databases">
        <title>Complete and WGS of Bordetella genogroups.</title>
        <authorList>
            <person name="Spilker T."/>
            <person name="Lipuma J."/>
        </authorList>
    </citation>
    <scope>NUCLEOTIDE SEQUENCE [LARGE SCALE GENOMIC DNA]</scope>
    <source>
        <strain evidence="8">AU8856</strain>
    </source>
</reference>
<dbReference type="InterPro" id="IPR029016">
    <property type="entry name" value="GAF-like_dom_sf"/>
</dbReference>
<evidence type="ECO:0000313" key="8">
    <source>
        <dbReference type="Proteomes" id="UP000215767"/>
    </source>
</evidence>
<dbReference type="InterPro" id="IPR036390">
    <property type="entry name" value="WH_DNA-bd_sf"/>
</dbReference>
<dbReference type="InterPro" id="IPR005471">
    <property type="entry name" value="Tscrpt_reg_IclR_N"/>
</dbReference>
<comment type="caution">
    <text evidence="7">The sequence shown here is derived from an EMBL/GenBank/DDBJ whole genome shotgun (WGS) entry which is preliminary data.</text>
</comment>
<dbReference type="Proteomes" id="UP000215767">
    <property type="component" value="Unassembled WGS sequence"/>
</dbReference>
<evidence type="ECO:0000259" key="6">
    <source>
        <dbReference type="PROSITE" id="PS51078"/>
    </source>
</evidence>
<evidence type="ECO:0000256" key="4">
    <source>
        <dbReference type="SAM" id="MobiDB-lite"/>
    </source>
</evidence>
<keyword evidence="8" id="KW-1185">Reference proteome</keyword>
<dbReference type="InterPro" id="IPR014757">
    <property type="entry name" value="Tscrpt_reg_IclR_C"/>
</dbReference>
<feature type="compositionally biased region" description="Polar residues" evidence="4">
    <location>
        <begin position="326"/>
        <end position="341"/>
    </location>
</feature>
<gene>
    <name evidence="7" type="ORF">CAL28_06225</name>
</gene>
<dbReference type="SUPFAM" id="SSF46785">
    <property type="entry name" value="Winged helix' DNA-binding domain"/>
    <property type="match status" value="1"/>
</dbReference>
<evidence type="ECO:0000313" key="7">
    <source>
        <dbReference type="EMBL" id="OZI67275.1"/>
    </source>
</evidence>
<organism evidence="7 8">
    <name type="scientific">Bordetella genomosp. 11</name>
    <dbReference type="NCBI Taxonomy" id="1416808"/>
    <lineage>
        <taxon>Bacteria</taxon>
        <taxon>Pseudomonadati</taxon>
        <taxon>Pseudomonadota</taxon>
        <taxon>Betaproteobacteria</taxon>
        <taxon>Burkholderiales</taxon>
        <taxon>Alcaligenaceae</taxon>
        <taxon>Bordetella</taxon>
    </lineage>
</organism>
<keyword evidence="2" id="KW-0238">DNA-binding</keyword>
<protein>
    <recommendedName>
        <fullName evidence="9">IclR family transcriptional regulator</fullName>
    </recommendedName>
</protein>
<evidence type="ECO:0000256" key="1">
    <source>
        <dbReference type="ARBA" id="ARBA00023015"/>
    </source>
</evidence>
<evidence type="ECO:0000256" key="3">
    <source>
        <dbReference type="ARBA" id="ARBA00023163"/>
    </source>
</evidence>
<dbReference type="SUPFAM" id="SSF55781">
    <property type="entry name" value="GAF domain-like"/>
    <property type="match status" value="1"/>
</dbReference>
<feature type="domain" description="IclR-ED" evidence="6">
    <location>
        <begin position="118"/>
        <end position="311"/>
    </location>
</feature>